<evidence type="ECO:0000313" key="5">
    <source>
        <dbReference type="Proteomes" id="UP000315017"/>
    </source>
</evidence>
<dbReference type="Pfam" id="PF01557">
    <property type="entry name" value="FAA_hydrolase"/>
    <property type="match status" value="1"/>
</dbReference>
<dbReference type="InterPro" id="IPR011234">
    <property type="entry name" value="Fumarylacetoacetase-like_C"/>
</dbReference>
<dbReference type="GO" id="GO:0050385">
    <property type="term" value="F:ureidoglycolate lyase activity"/>
    <property type="evidence" value="ECO:0007669"/>
    <property type="project" value="UniProtKB-EC"/>
</dbReference>
<gene>
    <name evidence="4" type="ORF">ETAA8_20750</name>
</gene>
<name>A0A517Y9X1_9BACT</name>
<dbReference type="KEGG" id="aagg:ETAA8_20750"/>
<accession>A0A517Y9X1</accession>
<sequence length="285" mass="30893">MKLAKYVLPSGKPGVGRVEGDQILPLHTTDGPIHSLAELLDAEDPYATAEFMTHTSDAVPLASVELLPPIDQQEVWAAGVTYKRSRTARMEESATAASCYDRVYASPRPEIFFKASPSRCSGPNKPLRIRVDSDWNVPEPELALVLNSRLELVGFTIGNDMSSRDIEGDNPLYLPQAKVYNQCCGLGPWITLHRDMPPAAEIGIALAIHRGGAKVFEGHTSVAQMARSFENLIGWLGRDQSFPTGCFLLTGTGIVPDNSFTLHAGDVVEITIDGIGTLKNPIVRG</sequence>
<evidence type="ECO:0000256" key="1">
    <source>
        <dbReference type="ARBA" id="ARBA00010211"/>
    </source>
</evidence>
<evidence type="ECO:0000313" key="4">
    <source>
        <dbReference type="EMBL" id="QDU26991.1"/>
    </source>
</evidence>
<keyword evidence="4" id="KW-0456">Lyase</keyword>
<organism evidence="4 5">
    <name type="scientific">Anatilimnocola aggregata</name>
    <dbReference type="NCBI Taxonomy" id="2528021"/>
    <lineage>
        <taxon>Bacteria</taxon>
        <taxon>Pseudomonadati</taxon>
        <taxon>Planctomycetota</taxon>
        <taxon>Planctomycetia</taxon>
        <taxon>Pirellulales</taxon>
        <taxon>Pirellulaceae</taxon>
        <taxon>Anatilimnocola</taxon>
    </lineage>
</organism>
<evidence type="ECO:0000259" key="3">
    <source>
        <dbReference type="Pfam" id="PF01557"/>
    </source>
</evidence>
<dbReference type="AlphaFoldDB" id="A0A517Y9X1"/>
<dbReference type="EMBL" id="CP036274">
    <property type="protein sequence ID" value="QDU26991.1"/>
    <property type="molecule type" value="Genomic_DNA"/>
</dbReference>
<dbReference type="InterPro" id="IPR036663">
    <property type="entry name" value="Fumarylacetoacetase_C_sf"/>
</dbReference>
<dbReference type="SUPFAM" id="SSF56529">
    <property type="entry name" value="FAH"/>
    <property type="match status" value="1"/>
</dbReference>
<dbReference type="Gene3D" id="3.90.850.10">
    <property type="entry name" value="Fumarylacetoacetase-like, C-terminal domain"/>
    <property type="match status" value="1"/>
</dbReference>
<reference evidence="4 5" key="1">
    <citation type="submission" date="2019-02" db="EMBL/GenBank/DDBJ databases">
        <title>Deep-cultivation of Planctomycetes and their phenomic and genomic characterization uncovers novel biology.</title>
        <authorList>
            <person name="Wiegand S."/>
            <person name="Jogler M."/>
            <person name="Boedeker C."/>
            <person name="Pinto D."/>
            <person name="Vollmers J."/>
            <person name="Rivas-Marin E."/>
            <person name="Kohn T."/>
            <person name="Peeters S.H."/>
            <person name="Heuer A."/>
            <person name="Rast P."/>
            <person name="Oberbeckmann S."/>
            <person name="Bunk B."/>
            <person name="Jeske O."/>
            <person name="Meyerdierks A."/>
            <person name="Storesund J.E."/>
            <person name="Kallscheuer N."/>
            <person name="Luecker S."/>
            <person name="Lage O.M."/>
            <person name="Pohl T."/>
            <person name="Merkel B.J."/>
            <person name="Hornburger P."/>
            <person name="Mueller R.-W."/>
            <person name="Bruemmer F."/>
            <person name="Labrenz M."/>
            <person name="Spormann A.M."/>
            <person name="Op den Camp H."/>
            <person name="Overmann J."/>
            <person name="Amann R."/>
            <person name="Jetten M.S.M."/>
            <person name="Mascher T."/>
            <person name="Medema M.H."/>
            <person name="Devos D.P."/>
            <person name="Kaster A.-K."/>
            <person name="Ovreas L."/>
            <person name="Rohde M."/>
            <person name="Galperin M.Y."/>
            <person name="Jogler C."/>
        </authorList>
    </citation>
    <scope>NUCLEOTIDE SEQUENCE [LARGE SCALE GENOMIC DNA]</scope>
    <source>
        <strain evidence="4 5">ETA_A8</strain>
    </source>
</reference>
<comment type="similarity">
    <text evidence="1">Belongs to the FAH family.</text>
</comment>
<dbReference type="GO" id="GO:0044281">
    <property type="term" value="P:small molecule metabolic process"/>
    <property type="evidence" value="ECO:0007669"/>
    <property type="project" value="UniProtKB-ARBA"/>
</dbReference>
<dbReference type="InterPro" id="IPR051121">
    <property type="entry name" value="FAH"/>
</dbReference>
<dbReference type="EC" id="4.3.2.3" evidence="4"/>
<dbReference type="PANTHER" id="PTHR42796:SF7">
    <property type="entry name" value="2-DEHYDRO-3-DEOXY-D-ARABINONATE DEHYDRATASE"/>
    <property type="match status" value="1"/>
</dbReference>
<dbReference type="GO" id="GO:0046872">
    <property type="term" value="F:metal ion binding"/>
    <property type="evidence" value="ECO:0007669"/>
    <property type="project" value="UniProtKB-KW"/>
</dbReference>
<dbReference type="OrthoDB" id="9779415at2"/>
<dbReference type="RefSeq" id="WP_145087871.1">
    <property type="nucleotide sequence ID" value="NZ_CP036274.1"/>
</dbReference>
<dbReference type="PANTHER" id="PTHR42796">
    <property type="entry name" value="FUMARYLACETOACETATE HYDROLASE DOMAIN-CONTAINING PROTEIN 2A-RELATED"/>
    <property type="match status" value="1"/>
</dbReference>
<keyword evidence="5" id="KW-1185">Reference proteome</keyword>
<feature type="domain" description="Fumarylacetoacetase-like C-terminal" evidence="3">
    <location>
        <begin position="105"/>
        <end position="283"/>
    </location>
</feature>
<evidence type="ECO:0000256" key="2">
    <source>
        <dbReference type="ARBA" id="ARBA00022723"/>
    </source>
</evidence>
<protein>
    <submittedName>
        <fullName evidence="4">Ureidoglycolate lyase</fullName>
        <ecNumber evidence="4">4.3.2.3</ecNumber>
    </submittedName>
</protein>
<proteinExistence type="inferred from homology"/>
<keyword evidence="2" id="KW-0479">Metal-binding</keyword>
<dbReference type="Proteomes" id="UP000315017">
    <property type="component" value="Chromosome"/>
</dbReference>